<protein>
    <recommendedName>
        <fullName evidence="3">HEPN domain-containing protein</fullName>
    </recommendedName>
</protein>
<dbReference type="EMBL" id="RFFI01000010">
    <property type="protein sequence ID" value="RMI13739.1"/>
    <property type="molecule type" value="Genomic_DNA"/>
</dbReference>
<evidence type="ECO:0000313" key="2">
    <source>
        <dbReference type="Proteomes" id="UP000269289"/>
    </source>
</evidence>
<proteinExistence type="predicted"/>
<dbReference type="Proteomes" id="UP000269289">
    <property type="component" value="Unassembled WGS sequence"/>
</dbReference>
<dbReference type="Gene3D" id="1.20.120.330">
    <property type="entry name" value="Nucleotidyltransferases domain 2"/>
    <property type="match status" value="1"/>
</dbReference>
<comment type="caution">
    <text evidence="1">The sequence shown here is derived from an EMBL/GenBank/DDBJ whole genome shotgun (WGS) entry which is preliminary data.</text>
</comment>
<gene>
    <name evidence="1" type="ORF">EBM89_03220</name>
</gene>
<evidence type="ECO:0008006" key="3">
    <source>
        <dbReference type="Google" id="ProtNLM"/>
    </source>
</evidence>
<dbReference type="RefSeq" id="WP_122148018.1">
    <property type="nucleotide sequence ID" value="NZ_RFFI01000010.1"/>
</dbReference>
<reference evidence="1 2" key="1">
    <citation type="submission" date="2018-10" db="EMBL/GenBank/DDBJ databases">
        <title>Isolation, diversity and antifungal activity of actinobacteria from wheat.</title>
        <authorList>
            <person name="Han C."/>
        </authorList>
    </citation>
    <scope>NUCLEOTIDE SEQUENCE [LARGE SCALE GENOMIC DNA]</scope>
    <source>
        <strain evidence="1 2">NEAU-YY56</strain>
    </source>
</reference>
<accession>A0A3M2JJ85</accession>
<evidence type="ECO:0000313" key="1">
    <source>
        <dbReference type="EMBL" id="RMI13739.1"/>
    </source>
</evidence>
<dbReference type="OrthoDB" id="7845978at2"/>
<dbReference type="AlphaFoldDB" id="A0A3M2JJ85"/>
<sequence>MAVRFIESEDLLDLADRLGGRGDGPGKPRTINLRRSISTAYYAVFHKLTQHTAWRLLGETGWTTQHSAVARWITHTDLAALADAANSRGNKALIGTLAPVDARLADVAQNFVDLQVVRHRADYDDFFDVSKAAALSYADAARSAVTDADALWSAKDASYLRFLGLAVGGVKVAKSR</sequence>
<organism evidence="1 2">
    <name type="scientific">Cellulomonas triticagri</name>
    <dbReference type="NCBI Taxonomy" id="2483352"/>
    <lineage>
        <taxon>Bacteria</taxon>
        <taxon>Bacillati</taxon>
        <taxon>Actinomycetota</taxon>
        <taxon>Actinomycetes</taxon>
        <taxon>Micrococcales</taxon>
        <taxon>Cellulomonadaceae</taxon>
        <taxon>Cellulomonas</taxon>
    </lineage>
</organism>
<keyword evidence="2" id="KW-1185">Reference proteome</keyword>
<name>A0A3M2JJ85_9CELL</name>